<gene>
    <name evidence="2" type="ORF">C8P70_12139</name>
</gene>
<evidence type="ECO:0000313" key="3">
    <source>
        <dbReference type="Proteomes" id="UP000295215"/>
    </source>
</evidence>
<dbReference type="OrthoDB" id="1201186at2"/>
<feature type="signal peptide" evidence="1">
    <location>
        <begin position="1"/>
        <end position="18"/>
    </location>
</feature>
<proteinExistence type="predicted"/>
<sequence length="150" mass="16555">MKKVFVFIIILFASFSCSKSGGHYTNPYLPSNPVNLTIDLNLPAYDDLRYANGSAVINMPNQGVLGVVIFNLGSDLYAAYDIACPNHKIEPCSSMTLDKRGSIYMSCHCSIHPEPLKYSLITGTSMTEGAEYQMKPYPVTKRGNIISVNY</sequence>
<comment type="caution">
    <text evidence="2">The sequence shown here is derived from an EMBL/GenBank/DDBJ whole genome shotgun (WGS) entry which is preliminary data.</text>
</comment>
<evidence type="ECO:0000313" key="2">
    <source>
        <dbReference type="EMBL" id="TDS55919.1"/>
    </source>
</evidence>
<dbReference type="Proteomes" id="UP000295215">
    <property type="component" value="Unassembled WGS sequence"/>
</dbReference>
<feature type="chain" id="PRO_5020678832" description="Nitrite reductase/ring-hydroxylating ferredoxin subunit" evidence="1">
    <location>
        <begin position="19"/>
        <end position="150"/>
    </location>
</feature>
<dbReference type="AlphaFoldDB" id="A0A4R7ERS5"/>
<name>A0A4R7ERS5_9FLAO</name>
<reference evidence="2 3" key="1">
    <citation type="submission" date="2019-03" db="EMBL/GenBank/DDBJ databases">
        <title>Genomic Encyclopedia of Archaeal and Bacterial Type Strains, Phase II (KMG-II): from individual species to whole genera.</title>
        <authorList>
            <person name="Goeker M."/>
        </authorList>
    </citation>
    <scope>NUCLEOTIDE SEQUENCE [LARGE SCALE GENOMIC DNA]</scope>
    <source>
        <strain evidence="2 3">DSM 28213</strain>
    </source>
</reference>
<accession>A0A4R7ERS5</accession>
<dbReference type="RefSeq" id="WP_133713106.1">
    <property type="nucleotide sequence ID" value="NZ_SOAG01000021.1"/>
</dbReference>
<evidence type="ECO:0008006" key="4">
    <source>
        <dbReference type="Google" id="ProtNLM"/>
    </source>
</evidence>
<organism evidence="2 3">
    <name type="scientific">Myroides indicus</name>
    <dbReference type="NCBI Taxonomy" id="1323422"/>
    <lineage>
        <taxon>Bacteria</taxon>
        <taxon>Pseudomonadati</taxon>
        <taxon>Bacteroidota</taxon>
        <taxon>Flavobacteriia</taxon>
        <taxon>Flavobacteriales</taxon>
        <taxon>Flavobacteriaceae</taxon>
        <taxon>Myroides</taxon>
    </lineage>
</organism>
<keyword evidence="1" id="KW-0732">Signal</keyword>
<dbReference type="PROSITE" id="PS51257">
    <property type="entry name" value="PROKAR_LIPOPROTEIN"/>
    <property type="match status" value="1"/>
</dbReference>
<keyword evidence="3" id="KW-1185">Reference proteome</keyword>
<dbReference type="EMBL" id="SOAG01000021">
    <property type="protein sequence ID" value="TDS55919.1"/>
    <property type="molecule type" value="Genomic_DNA"/>
</dbReference>
<evidence type="ECO:0000256" key="1">
    <source>
        <dbReference type="SAM" id="SignalP"/>
    </source>
</evidence>
<protein>
    <recommendedName>
        <fullName evidence="4">Nitrite reductase/ring-hydroxylating ferredoxin subunit</fullName>
    </recommendedName>
</protein>